<feature type="binding site" evidence="8">
    <location>
        <position position="344"/>
    </location>
    <ligand>
        <name>GTP</name>
        <dbReference type="ChEBI" id="CHEBI:37565"/>
    </ligand>
</feature>
<evidence type="ECO:0000256" key="9">
    <source>
        <dbReference type="RuleBase" id="RU000520"/>
    </source>
</evidence>
<dbReference type="OMA" id="FHHAKPI"/>
<comment type="function">
    <text evidence="8">Plays an important role in the de novo pathway and in the salvage pathway of purine nucleotide biosynthesis. Catalyzes the first commited step in the biosynthesis of AMP from IMP.</text>
</comment>
<dbReference type="SMART" id="SM00788">
    <property type="entry name" value="Adenylsucc_synt"/>
    <property type="match status" value="1"/>
</dbReference>
<feature type="binding site" evidence="8">
    <location>
        <begin position="42"/>
        <end position="45"/>
    </location>
    <ligand>
        <name>IMP</name>
        <dbReference type="ChEBI" id="CHEBI:58053"/>
    </ligand>
</feature>
<dbReference type="GO" id="GO:0004019">
    <property type="term" value="F:adenylosuccinate synthase activity"/>
    <property type="evidence" value="ECO:0007669"/>
    <property type="project" value="UniProtKB-UniRule"/>
</dbReference>
<feature type="binding site" evidence="8">
    <location>
        <position position="249"/>
    </location>
    <ligand>
        <name>IMP</name>
        <dbReference type="ChEBI" id="CHEBI:58053"/>
    </ligand>
</feature>
<feature type="binding site" evidence="8">
    <location>
        <begin position="454"/>
        <end position="456"/>
    </location>
    <ligand>
        <name>GTP</name>
        <dbReference type="ChEBI" id="CHEBI:37565"/>
    </ligand>
</feature>
<dbReference type="AlphaFoldDB" id="A0A5A8D9X5"/>
<dbReference type="PROSITE" id="PS01266">
    <property type="entry name" value="ADENYLOSUCCIN_SYN_1"/>
    <property type="match status" value="1"/>
</dbReference>
<keyword evidence="2 8" id="KW-0436">Ligase</keyword>
<comment type="catalytic activity">
    <reaction evidence="8 9">
        <text>IMP + L-aspartate + GTP = N(6)-(1,2-dicarboxyethyl)-AMP + GDP + phosphate + 2 H(+)</text>
        <dbReference type="Rhea" id="RHEA:15753"/>
        <dbReference type="ChEBI" id="CHEBI:15378"/>
        <dbReference type="ChEBI" id="CHEBI:29991"/>
        <dbReference type="ChEBI" id="CHEBI:37565"/>
        <dbReference type="ChEBI" id="CHEBI:43474"/>
        <dbReference type="ChEBI" id="CHEBI:57567"/>
        <dbReference type="ChEBI" id="CHEBI:58053"/>
        <dbReference type="ChEBI" id="CHEBI:58189"/>
        <dbReference type="EC" id="6.3.4.4"/>
    </reaction>
</comment>
<protein>
    <recommendedName>
        <fullName evidence="8 9">Adenylosuccinate synthetase</fullName>
        <shortName evidence="8">AMPSase</shortName>
        <shortName evidence="8">AdSS</shortName>
        <ecNumber evidence="8 9">6.3.4.4</ecNumber>
    </recommendedName>
    <alternativeName>
        <fullName evidence="8">IMP--aspartate ligase</fullName>
    </alternativeName>
</protein>
<dbReference type="Gene3D" id="1.10.300.10">
    <property type="entry name" value="Adenylosuccinate Synthetase, subunit A, domain 2"/>
    <property type="match status" value="1"/>
</dbReference>
<evidence type="ECO:0000313" key="12">
    <source>
        <dbReference type="EMBL" id="KAA0176915.1"/>
    </source>
</evidence>
<dbReference type="InterPro" id="IPR042109">
    <property type="entry name" value="Adenylosuccinate_synth_dom1"/>
</dbReference>
<dbReference type="HAMAP" id="MF_00011">
    <property type="entry name" value="Adenylosucc_synth"/>
    <property type="match status" value="1"/>
</dbReference>
<feature type="binding site" evidence="8">
    <location>
        <begin position="370"/>
        <end position="372"/>
    </location>
    <ligand>
        <name>GTP</name>
        <dbReference type="ChEBI" id="CHEBI:37565"/>
    </ligand>
</feature>
<dbReference type="InterPro" id="IPR027417">
    <property type="entry name" value="P-loop_NTPase"/>
</dbReference>
<comment type="subunit">
    <text evidence="1 8">Homodimer.</text>
</comment>
<comment type="subcellular location">
    <subcellularLocation>
        <location evidence="8">Cytoplasm</location>
    </subcellularLocation>
</comment>
<feature type="active site" description="Proton donor" evidence="8">
    <location>
        <position position="70"/>
    </location>
</feature>
<reference evidence="13 14" key="1">
    <citation type="submission" date="2019-07" db="EMBL/GenBank/DDBJ databases">
        <title>Genomes of Cafeteria roenbergensis.</title>
        <authorList>
            <person name="Fischer M.G."/>
            <person name="Hackl T."/>
            <person name="Roman M."/>
        </authorList>
    </citation>
    <scope>NUCLEOTIDE SEQUENCE [LARGE SCALE GENOMIC DNA]</scope>
    <source>
        <strain evidence="10 14">BVI</strain>
        <strain evidence="12 13">E4-10P</strain>
        <strain evidence="11 15">RCC970-E3</strain>
    </source>
</reference>
<evidence type="ECO:0000313" key="13">
    <source>
        <dbReference type="Proteomes" id="UP000322899"/>
    </source>
</evidence>
<feature type="binding site" evidence="8">
    <location>
        <begin position="67"/>
        <end position="70"/>
    </location>
    <ligand>
        <name>IMP</name>
        <dbReference type="ChEBI" id="CHEBI:58053"/>
    </ligand>
</feature>
<organism evidence="11 15">
    <name type="scientific">Cafeteria roenbergensis</name>
    <name type="common">Marine flagellate</name>
    <dbReference type="NCBI Taxonomy" id="33653"/>
    <lineage>
        <taxon>Eukaryota</taxon>
        <taxon>Sar</taxon>
        <taxon>Stramenopiles</taxon>
        <taxon>Bigyra</taxon>
        <taxon>Opalozoa</taxon>
        <taxon>Bicosoecida</taxon>
        <taxon>Cafeteriaceae</taxon>
        <taxon>Cafeteria</taxon>
    </lineage>
</organism>
<dbReference type="GO" id="GO:0000287">
    <property type="term" value="F:magnesium ion binding"/>
    <property type="evidence" value="ECO:0007669"/>
    <property type="project" value="UniProtKB-UniRule"/>
</dbReference>
<gene>
    <name evidence="12" type="ORF">FNF27_01737</name>
    <name evidence="11" type="ORF">FNF28_04762</name>
    <name evidence="10" type="ORF">FNF29_07344</name>
</gene>
<evidence type="ECO:0000256" key="8">
    <source>
        <dbReference type="HAMAP-Rule" id="MF_03125"/>
    </source>
</evidence>
<dbReference type="GO" id="GO:0005525">
    <property type="term" value="F:GTP binding"/>
    <property type="evidence" value="ECO:0007669"/>
    <property type="project" value="UniProtKB-UniRule"/>
</dbReference>
<dbReference type="SUPFAM" id="SSF52540">
    <property type="entry name" value="P-loop containing nucleoside triphosphate hydrolases"/>
    <property type="match status" value="1"/>
</dbReference>
<keyword evidence="5 8" id="KW-0658">Purine biosynthesis</keyword>
<dbReference type="EMBL" id="VLTL01000082">
    <property type="protein sequence ID" value="KAA0162343.1"/>
    <property type="molecule type" value="Genomic_DNA"/>
</dbReference>
<feature type="active site" description="Proton acceptor" evidence="8">
    <location>
        <position position="42"/>
    </location>
</feature>
<comment type="function">
    <text evidence="9">Plays an important role in the de novo pathway of purine nucleotide biosynthesis.</text>
</comment>
<keyword evidence="4 8" id="KW-0547">Nucleotide-binding</keyword>
<dbReference type="UniPathway" id="UPA00075">
    <property type="reaction ID" value="UER00335"/>
</dbReference>
<dbReference type="EMBL" id="VLTN01000066">
    <property type="protein sequence ID" value="KAA0147498.1"/>
    <property type="molecule type" value="Genomic_DNA"/>
</dbReference>
<keyword evidence="3 8" id="KW-0479">Metal-binding</keyword>
<comment type="pathway">
    <text evidence="8 9">Purine metabolism; AMP biosynthesis via de novo pathway; AMP from IMP: step 1/2.</text>
</comment>
<evidence type="ECO:0000256" key="7">
    <source>
        <dbReference type="ARBA" id="ARBA00023134"/>
    </source>
</evidence>
<keyword evidence="6 8" id="KW-0460">Magnesium</keyword>
<dbReference type="PANTHER" id="PTHR11846">
    <property type="entry name" value="ADENYLOSUCCINATE SYNTHETASE"/>
    <property type="match status" value="1"/>
</dbReference>
<evidence type="ECO:0000313" key="10">
    <source>
        <dbReference type="EMBL" id="KAA0147498.1"/>
    </source>
</evidence>
<proteinExistence type="inferred from homology"/>
<dbReference type="GO" id="GO:0005737">
    <property type="term" value="C:cytoplasm"/>
    <property type="evidence" value="ECO:0007669"/>
    <property type="project" value="UniProtKB-SubCell"/>
</dbReference>
<feature type="binding site" evidence="8">
    <location>
        <position position="69"/>
    </location>
    <ligand>
        <name>Mg(2+)</name>
        <dbReference type="ChEBI" id="CHEBI:18420"/>
    </ligand>
</feature>
<dbReference type="Gene3D" id="3.40.440.10">
    <property type="entry name" value="Adenylosuccinate Synthetase, subunit A, domain 1"/>
    <property type="match status" value="1"/>
</dbReference>
<dbReference type="EC" id="6.3.4.4" evidence="8 9"/>
<evidence type="ECO:0000313" key="15">
    <source>
        <dbReference type="Proteomes" id="UP000324907"/>
    </source>
</evidence>
<feature type="binding site" evidence="8">
    <location>
        <position position="158"/>
    </location>
    <ligand>
        <name>IMP</name>
        <dbReference type="ChEBI" id="CHEBI:58053"/>
    </ligand>
</feature>
<evidence type="ECO:0000256" key="3">
    <source>
        <dbReference type="ARBA" id="ARBA00022723"/>
    </source>
</evidence>
<evidence type="ECO:0000256" key="5">
    <source>
        <dbReference type="ARBA" id="ARBA00022755"/>
    </source>
</evidence>
<name>A0A5A8D9X5_CAFRO</name>
<accession>A0A5A8D9X5</accession>
<dbReference type="InterPro" id="IPR042111">
    <property type="entry name" value="Adenylosuccinate_synth_dom3"/>
</dbReference>
<feature type="binding site" evidence="8">
    <location>
        <position position="264"/>
    </location>
    <ligand>
        <name>IMP</name>
        <dbReference type="ChEBI" id="CHEBI:58053"/>
    </ligand>
</feature>
<dbReference type="EMBL" id="VLTO01000006">
    <property type="protein sequence ID" value="KAA0176915.1"/>
    <property type="molecule type" value="Genomic_DNA"/>
</dbReference>
<evidence type="ECO:0000313" key="14">
    <source>
        <dbReference type="Proteomes" id="UP000323011"/>
    </source>
</evidence>
<keyword evidence="14" id="KW-1185">Reference proteome</keyword>
<feature type="binding site" evidence="8">
    <location>
        <position position="172"/>
    </location>
    <ligand>
        <name>IMP</name>
        <dbReference type="ChEBI" id="CHEBI:58053"/>
        <note>ligand shared between dimeric partners</note>
    </ligand>
</feature>
<evidence type="ECO:0000256" key="6">
    <source>
        <dbReference type="ARBA" id="ARBA00022842"/>
    </source>
</evidence>
<dbReference type="GO" id="GO:0044208">
    <property type="term" value="P:'de novo' AMP biosynthetic process"/>
    <property type="evidence" value="ECO:0007669"/>
    <property type="project" value="UniProtKB-UniRule"/>
</dbReference>
<feature type="binding site" evidence="8">
    <location>
        <begin position="69"/>
        <end position="71"/>
    </location>
    <ligand>
        <name>GTP</name>
        <dbReference type="ChEBI" id="CHEBI:37565"/>
    </ligand>
</feature>
<dbReference type="Proteomes" id="UP000322899">
    <property type="component" value="Unassembled WGS sequence"/>
</dbReference>
<keyword evidence="7 8" id="KW-0342">GTP-binding</keyword>
<dbReference type="NCBIfam" id="TIGR00184">
    <property type="entry name" value="purA"/>
    <property type="match status" value="1"/>
</dbReference>
<dbReference type="PANTHER" id="PTHR11846:SF0">
    <property type="entry name" value="ADENYLOSUCCINATE SYNTHETASE"/>
    <property type="match status" value="1"/>
</dbReference>
<evidence type="ECO:0000256" key="4">
    <source>
        <dbReference type="ARBA" id="ARBA00022741"/>
    </source>
</evidence>
<dbReference type="Pfam" id="PF00709">
    <property type="entry name" value="Adenylsucc_synt"/>
    <property type="match status" value="1"/>
</dbReference>
<dbReference type="InterPro" id="IPR001114">
    <property type="entry name" value="Adenylosuccinate_synthetase"/>
</dbReference>
<comment type="caution">
    <text evidence="11">The sequence shown here is derived from an EMBL/GenBank/DDBJ whole genome shotgun (WGS) entry which is preliminary data.</text>
</comment>
<dbReference type="GO" id="GO:0046040">
    <property type="term" value="P:IMP metabolic process"/>
    <property type="evidence" value="ECO:0007669"/>
    <property type="project" value="TreeGrafter"/>
</dbReference>
<dbReference type="NCBIfam" id="NF002223">
    <property type="entry name" value="PRK01117.1"/>
    <property type="match status" value="1"/>
</dbReference>
<feature type="binding site" evidence="8">
    <location>
        <position position="42"/>
    </location>
    <ligand>
        <name>Mg(2+)</name>
        <dbReference type="ChEBI" id="CHEBI:18420"/>
    </ligand>
</feature>
<keyword evidence="8" id="KW-0963">Cytoplasm</keyword>
<feature type="binding site" evidence="8">
    <location>
        <position position="342"/>
    </location>
    <ligand>
        <name>IMP</name>
        <dbReference type="ChEBI" id="CHEBI:58053"/>
    </ligand>
</feature>
<evidence type="ECO:0000256" key="1">
    <source>
        <dbReference type="ARBA" id="ARBA00011738"/>
    </source>
</evidence>
<dbReference type="Gene3D" id="3.90.170.10">
    <property type="entry name" value="Adenylosuccinate Synthetase, subunit A, domain 3"/>
    <property type="match status" value="1"/>
</dbReference>
<evidence type="ECO:0000313" key="11">
    <source>
        <dbReference type="EMBL" id="KAA0162343.1"/>
    </source>
</evidence>
<dbReference type="CDD" id="cd03108">
    <property type="entry name" value="AdSS"/>
    <property type="match status" value="1"/>
</dbReference>
<evidence type="ECO:0000256" key="2">
    <source>
        <dbReference type="ARBA" id="ARBA00022598"/>
    </source>
</evidence>
<feature type="binding site" evidence="8">
    <location>
        <begin position="41"/>
        <end position="47"/>
    </location>
    <ligand>
        <name>GTP</name>
        <dbReference type="ChEBI" id="CHEBI:37565"/>
    </ligand>
</feature>
<dbReference type="OrthoDB" id="10265645at2759"/>
<comment type="similarity">
    <text evidence="8 9">Belongs to the adenylosuccinate synthetase family.</text>
</comment>
<dbReference type="FunFam" id="3.90.170.10:FF:000001">
    <property type="entry name" value="Adenylosuccinate synthetase"/>
    <property type="match status" value="1"/>
</dbReference>
<dbReference type="Proteomes" id="UP000324907">
    <property type="component" value="Unassembled WGS sequence"/>
</dbReference>
<feature type="binding site" evidence="8">
    <location>
        <begin position="338"/>
        <end position="344"/>
    </location>
    <ligand>
        <name>substrate</name>
    </ligand>
</feature>
<comment type="cofactor">
    <cofactor evidence="8">
        <name>Mg(2+)</name>
        <dbReference type="ChEBI" id="CHEBI:18420"/>
    </cofactor>
    <text evidence="8">Binds 1 Mg(2+) ion per subunit.</text>
</comment>
<sequence>MLANASVARAARAAASGARTMATSVSGLNSRVCAVLGGQWGDEGKGKLADVLAKNYDIVARFNGGANAGHTVVVNGKKFAFHLLPCGLIHPHTQNLLGNGVAVDLDALDEETAPLESEGIEWRNRLFISDRAHLVTSFHKIVDGLQETRRAKGAIGTTKKGMGPCYTAKAARSMALRVGMLRHWDSFATHFRNVVEDHQRLYDFEYETEAELERIREQASRVNPMVVDGVHMINKAYADGRSIITEGANALMLDLDFGTYPYVTSSSTGAGGICTGLGLSPNKVESSIGVMKAYTTRVGSGPFPTELTDSRGGGDLPDFAPGTDIGLHLQTVGAEIGVTTGRKRRCGWLDAVVMRYSHMVNGYASINITKLDVLDELEEVRIGVAYSLDGQVLPPGMMPSTLEDLGRVEVQYETMPGWQTSIADCRSWDDLPANAQAYIRRVEELVGCPVSWVGVGPGREAMLQLCD</sequence>
<dbReference type="InterPro" id="IPR018220">
    <property type="entry name" value="Adenylosuccin_syn_GTP-bd"/>
</dbReference>
<dbReference type="Proteomes" id="UP000323011">
    <property type="component" value="Unassembled WGS sequence"/>
</dbReference>
<dbReference type="InterPro" id="IPR042110">
    <property type="entry name" value="Adenylosuccinate_synth_dom2"/>
</dbReference>